<gene>
    <name evidence="3" type="primary">BNI4</name>
    <name evidence="3" type="ORF">HETSPECPRED_006963</name>
</gene>
<feature type="compositionally biased region" description="Low complexity" evidence="2">
    <location>
        <begin position="232"/>
        <end position="243"/>
    </location>
</feature>
<feature type="compositionally biased region" description="Low complexity" evidence="2">
    <location>
        <begin position="399"/>
        <end position="409"/>
    </location>
</feature>
<protein>
    <submittedName>
        <fullName evidence="3">Bud neck involved protein</fullName>
    </submittedName>
</protein>
<feature type="compositionally biased region" description="Basic and acidic residues" evidence="2">
    <location>
        <begin position="733"/>
        <end position="746"/>
    </location>
</feature>
<evidence type="ECO:0000256" key="1">
    <source>
        <dbReference type="SAM" id="Coils"/>
    </source>
</evidence>
<feature type="compositionally biased region" description="Polar residues" evidence="2">
    <location>
        <begin position="248"/>
        <end position="259"/>
    </location>
</feature>
<accession>A0A8H3FMS4</accession>
<feature type="compositionally biased region" description="Polar residues" evidence="2">
    <location>
        <begin position="103"/>
        <end position="140"/>
    </location>
</feature>
<keyword evidence="1" id="KW-0175">Coiled coil</keyword>
<feature type="compositionally biased region" description="Polar residues" evidence="2">
    <location>
        <begin position="367"/>
        <end position="376"/>
    </location>
</feature>
<dbReference type="PANTHER" id="PTHR12751:SF18">
    <property type="entry name" value="PHOSPHATASE AND ACTIN REGULATOR 1"/>
    <property type="match status" value="1"/>
</dbReference>
<feature type="compositionally biased region" description="Low complexity" evidence="2">
    <location>
        <begin position="29"/>
        <end position="42"/>
    </location>
</feature>
<sequence length="839" mass="89892">MAALVQSFPSPSSTITMLQPRPSSSDAFQTGSQGQSHQRSSQVPRNMYNTSMGGITTTNYRGHTSIASVPVAPYAFSSAPVPAGSSNPLRQHPTVPHLRQENRTTSAPVITSNQQSPNSINSLSRYRPQDLSNGTISTHQGHTKDDSAILSQTSKQFLQRPHSSIELNAPSLAPGASMTSSTKPSPDRYRRNHRRAETTGLASSNVSPGGSALPSGSGMATVGHLYSNPIHSSSTPSLSTLSSYRGPQPSSTYNQNTVDDMSIPKQGPTELAKRYRRRSISSMDVSDYKAEAVDISEQSLGQPKTYAATLAAPASQERKEIRPSAPQRPSSSHGRNNSVESSVSGRSGSRSSSSRRDISAAPPVTNPIAQQGTPITGQAKIVNIPPRGSSDASKRLTNPSPLSQPLSPQATSNKNAFTAAVQQRPTTPSLASVNQNNNPGSAAAQSLAGLNKKDGKKEGKSSRLRRAFSFGSAAELRKASAENNIKNDVAAERAKLRKDRYQDEREAEQAAIAQKQEASGLGEGIYSGQGQFFTGSTDNLSISSTASSASVMIRKMGKGVKKGSRSLVGLFRPKSVVGVPAAETAVPEPSVAQVSMVTVEAEREKVNVNVKPDEQTGGGTGFPKLERNSMDAAIIPIEPAFLAHRDNLPSRRSIVGGEKERAEVLAAVKKGILKRKSVRDQSWFWLKQLDAGTDSANSSPNLKPIDFRSSESVLAQAPRFNESPRSSSPSTPADDHPPRIGHRRTDSVAIEGEDYFMSLARFASGDSKSVPGTPRSIASRNISFSPRIQFHDTWPSGEYDRRGEVATCNRLTPMLAQQIKEELNTFKMVRLTFPSTLEV</sequence>
<evidence type="ECO:0000313" key="4">
    <source>
        <dbReference type="Proteomes" id="UP000664521"/>
    </source>
</evidence>
<dbReference type="PANTHER" id="PTHR12751">
    <property type="entry name" value="PHOSPHATASE AND ACTIN REGULATOR PHACTR"/>
    <property type="match status" value="1"/>
</dbReference>
<feature type="compositionally biased region" description="Polar residues" evidence="2">
    <location>
        <begin position="7"/>
        <end position="28"/>
    </location>
</feature>
<dbReference type="EMBL" id="CAJPDS010000049">
    <property type="protein sequence ID" value="CAF9928871.1"/>
    <property type="molecule type" value="Genomic_DNA"/>
</dbReference>
<name>A0A8H3FMS4_9LECA</name>
<feature type="compositionally biased region" description="Low complexity" evidence="2">
    <location>
        <begin position="335"/>
        <end position="352"/>
    </location>
</feature>
<organism evidence="3 4">
    <name type="scientific">Heterodermia speciosa</name>
    <dbReference type="NCBI Taxonomy" id="116794"/>
    <lineage>
        <taxon>Eukaryota</taxon>
        <taxon>Fungi</taxon>
        <taxon>Dikarya</taxon>
        <taxon>Ascomycota</taxon>
        <taxon>Pezizomycotina</taxon>
        <taxon>Lecanoromycetes</taxon>
        <taxon>OSLEUM clade</taxon>
        <taxon>Lecanoromycetidae</taxon>
        <taxon>Caliciales</taxon>
        <taxon>Physciaceae</taxon>
        <taxon>Heterodermia</taxon>
    </lineage>
</organism>
<feature type="coiled-coil region" evidence="1">
    <location>
        <begin position="491"/>
        <end position="518"/>
    </location>
</feature>
<feature type="region of interest" description="Disordered" evidence="2">
    <location>
        <begin position="718"/>
        <end position="746"/>
    </location>
</feature>
<dbReference type="AlphaFoldDB" id="A0A8H3FMS4"/>
<comment type="caution">
    <text evidence="3">The sequence shown here is derived from an EMBL/GenBank/DDBJ whole genome shotgun (WGS) entry which is preliminary data.</text>
</comment>
<feature type="region of interest" description="Disordered" evidence="2">
    <location>
        <begin position="309"/>
        <end position="464"/>
    </location>
</feature>
<dbReference type="GO" id="GO:0030036">
    <property type="term" value="P:actin cytoskeleton organization"/>
    <property type="evidence" value="ECO:0007669"/>
    <property type="project" value="TreeGrafter"/>
</dbReference>
<feature type="region of interest" description="Disordered" evidence="2">
    <location>
        <begin position="232"/>
        <end position="278"/>
    </location>
</feature>
<evidence type="ECO:0000256" key="2">
    <source>
        <dbReference type="SAM" id="MobiDB-lite"/>
    </source>
</evidence>
<feature type="compositionally biased region" description="Low complexity" evidence="2">
    <location>
        <begin position="207"/>
        <end position="216"/>
    </location>
</feature>
<proteinExistence type="predicted"/>
<dbReference type="Proteomes" id="UP000664521">
    <property type="component" value="Unassembled WGS sequence"/>
</dbReference>
<keyword evidence="4" id="KW-1185">Reference proteome</keyword>
<feature type="compositionally biased region" description="Basic and acidic residues" evidence="2">
    <location>
        <begin position="451"/>
        <end position="461"/>
    </location>
</feature>
<reference evidence="3" key="1">
    <citation type="submission" date="2021-03" db="EMBL/GenBank/DDBJ databases">
        <authorList>
            <person name="Tagirdzhanova G."/>
        </authorList>
    </citation>
    <scope>NUCLEOTIDE SEQUENCE</scope>
</reference>
<dbReference type="OrthoDB" id="5563016at2759"/>
<feature type="region of interest" description="Disordered" evidence="2">
    <location>
        <begin position="1"/>
        <end position="48"/>
    </location>
</feature>
<feature type="region of interest" description="Disordered" evidence="2">
    <location>
        <begin position="79"/>
        <end position="145"/>
    </location>
</feature>
<dbReference type="GO" id="GO:0003779">
    <property type="term" value="F:actin binding"/>
    <property type="evidence" value="ECO:0007669"/>
    <property type="project" value="TreeGrafter"/>
</dbReference>
<feature type="region of interest" description="Disordered" evidence="2">
    <location>
        <begin position="166"/>
        <end position="216"/>
    </location>
</feature>
<evidence type="ECO:0000313" key="3">
    <source>
        <dbReference type="EMBL" id="CAF9928871.1"/>
    </source>
</evidence>
<feature type="compositionally biased region" description="Polar residues" evidence="2">
    <location>
        <begin position="410"/>
        <end position="444"/>
    </location>
</feature>